<keyword evidence="1" id="KW-0812">Transmembrane</keyword>
<feature type="transmembrane region" description="Helical" evidence="1">
    <location>
        <begin position="96"/>
        <end position="114"/>
    </location>
</feature>
<reference evidence="2" key="1">
    <citation type="submission" date="2018-05" db="EMBL/GenBank/DDBJ databases">
        <authorList>
            <person name="Lanie J.A."/>
            <person name="Ng W.-L."/>
            <person name="Kazmierczak K.M."/>
            <person name="Andrzejewski T.M."/>
            <person name="Davidsen T.M."/>
            <person name="Wayne K.J."/>
            <person name="Tettelin H."/>
            <person name="Glass J.I."/>
            <person name="Rusch D."/>
            <person name="Podicherti R."/>
            <person name="Tsui H.-C.T."/>
            <person name="Winkler M.E."/>
        </authorList>
    </citation>
    <scope>NUCLEOTIDE SEQUENCE</scope>
</reference>
<evidence type="ECO:0000256" key="1">
    <source>
        <dbReference type="SAM" id="Phobius"/>
    </source>
</evidence>
<dbReference type="InterPro" id="IPR032809">
    <property type="entry name" value="Put_HupE_UreJ"/>
</dbReference>
<evidence type="ECO:0000313" key="2">
    <source>
        <dbReference type="EMBL" id="SUZ57652.1"/>
    </source>
</evidence>
<sequence length="190" mass="21716">MYDLLFYFELGLFHVLDWRAYDHLLFLIALTIPFSFKELKTVFWIVTFFTLGHTFSLIFSAYQIYSPPESIVEILIPVTIVITGINNILNSDQMNFYKISGFIISLFFGLIHGFGFGNYFNQISFPIESKITPLAGFAFGVEFSQLIIVLAILLINLLVVKLLRYKLSSYIRIGSAVIIGFALNMILNII</sequence>
<organism evidence="2">
    <name type="scientific">marine metagenome</name>
    <dbReference type="NCBI Taxonomy" id="408172"/>
    <lineage>
        <taxon>unclassified sequences</taxon>
        <taxon>metagenomes</taxon>
        <taxon>ecological metagenomes</taxon>
    </lineage>
</organism>
<feature type="transmembrane region" description="Helical" evidence="1">
    <location>
        <begin position="71"/>
        <end position="89"/>
    </location>
</feature>
<keyword evidence="1" id="KW-0472">Membrane</keyword>
<protein>
    <recommendedName>
        <fullName evidence="3">HupE / UreJ protein</fullName>
    </recommendedName>
</protein>
<feature type="transmembrane region" description="Helical" evidence="1">
    <location>
        <begin position="134"/>
        <end position="158"/>
    </location>
</feature>
<feature type="transmembrane region" description="Helical" evidence="1">
    <location>
        <begin position="43"/>
        <end position="65"/>
    </location>
</feature>
<feature type="transmembrane region" description="Helical" evidence="1">
    <location>
        <begin position="170"/>
        <end position="189"/>
    </location>
</feature>
<gene>
    <name evidence="2" type="ORF">METZ01_LOCUS10506</name>
</gene>
<evidence type="ECO:0008006" key="3">
    <source>
        <dbReference type="Google" id="ProtNLM"/>
    </source>
</evidence>
<proteinExistence type="predicted"/>
<accession>A0A381NST0</accession>
<dbReference type="EMBL" id="UINC01000570">
    <property type="protein sequence ID" value="SUZ57652.1"/>
    <property type="molecule type" value="Genomic_DNA"/>
</dbReference>
<keyword evidence="1" id="KW-1133">Transmembrane helix</keyword>
<dbReference type="Pfam" id="PF13795">
    <property type="entry name" value="HupE_UreJ_2"/>
    <property type="match status" value="1"/>
</dbReference>
<name>A0A381NST0_9ZZZZ</name>
<feature type="transmembrane region" description="Helical" evidence="1">
    <location>
        <begin position="20"/>
        <end position="36"/>
    </location>
</feature>
<dbReference type="AlphaFoldDB" id="A0A381NST0"/>